<dbReference type="EMBL" id="CP010519">
    <property type="protein sequence ID" value="AJE85071.1"/>
    <property type="molecule type" value="Genomic_DNA"/>
</dbReference>
<dbReference type="AlphaFoldDB" id="A0A0B5F2F4"/>
<evidence type="ECO:0000256" key="6">
    <source>
        <dbReference type="SAM" id="MobiDB-lite"/>
    </source>
</evidence>
<dbReference type="KEGG" id="sals:SLNWT_4695"/>
<dbReference type="Gene3D" id="3.90.1720.10">
    <property type="entry name" value="endopeptidase domain like (from Nostoc punctiforme)"/>
    <property type="match status" value="1"/>
</dbReference>
<evidence type="ECO:0000256" key="5">
    <source>
        <dbReference type="SAM" id="Coils"/>
    </source>
</evidence>
<dbReference type="PROSITE" id="PS51935">
    <property type="entry name" value="NLPC_P60"/>
    <property type="match status" value="1"/>
</dbReference>
<keyword evidence="2" id="KW-0645">Protease</keyword>
<feature type="region of interest" description="Disordered" evidence="6">
    <location>
        <begin position="209"/>
        <end position="240"/>
    </location>
</feature>
<keyword evidence="9" id="KW-1185">Reference proteome</keyword>
<feature type="domain" description="NlpC/P60" evidence="7">
    <location>
        <begin position="241"/>
        <end position="356"/>
    </location>
</feature>
<dbReference type="PANTHER" id="PTHR47359:SF3">
    <property type="entry name" value="NLP_P60 DOMAIN-CONTAINING PROTEIN-RELATED"/>
    <property type="match status" value="1"/>
</dbReference>
<accession>A0A0B5F2F4</accession>
<evidence type="ECO:0000313" key="8">
    <source>
        <dbReference type="EMBL" id="AJE85071.1"/>
    </source>
</evidence>
<dbReference type="InterPro" id="IPR038765">
    <property type="entry name" value="Papain-like_cys_pep_sf"/>
</dbReference>
<evidence type="ECO:0000256" key="3">
    <source>
        <dbReference type="ARBA" id="ARBA00022801"/>
    </source>
</evidence>
<feature type="coiled-coil region" evidence="5">
    <location>
        <begin position="57"/>
        <end position="91"/>
    </location>
</feature>
<proteinExistence type="inferred from homology"/>
<organism evidence="8 9">
    <name type="scientific">Streptomyces albus (strain ATCC 21838 / DSM 41398 / FERM P-419 / JCM 4703 / NBRC 107858)</name>
    <dbReference type="NCBI Taxonomy" id="1081613"/>
    <lineage>
        <taxon>Bacteria</taxon>
        <taxon>Bacillati</taxon>
        <taxon>Actinomycetota</taxon>
        <taxon>Actinomycetes</taxon>
        <taxon>Kitasatosporales</taxon>
        <taxon>Streptomycetaceae</taxon>
        <taxon>Streptomyces</taxon>
    </lineage>
</organism>
<gene>
    <name evidence="8" type="ORF">SLNWT_4695</name>
</gene>
<evidence type="ECO:0000256" key="2">
    <source>
        <dbReference type="ARBA" id="ARBA00022670"/>
    </source>
</evidence>
<feature type="region of interest" description="Disordered" evidence="6">
    <location>
        <begin position="1"/>
        <end position="21"/>
    </location>
</feature>
<reference evidence="8 9" key="1">
    <citation type="submission" date="2015-01" db="EMBL/GenBank/DDBJ databases">
        <title>Enhanced salinomycin production by adjusting the supply of polyketide extender units in Streptomyce albus DSM 41398.</title>
        <authorList>
            <person name="Lu C."/>
        </authorList>
    </citation>
    <scope>NUCLEOTIDE SEQUENCE [LARGE SCALE GENOMIC DNA]</scope>
    <source>
        <strain evidence="9">ATCC 21838 / DSM 41398 / FERM P-419 / JCM 4703 / NBRC 107858</strain>
    </source>
</reference>
<evidence type="ECO:0000259" key="7">
    <source>
        <dbReference type="PROSITE" id="PS51935"/>
    </source>
</evidence>
<comment type="similarity">
    <text evidence="1">Belongs to the peptidase C40 family.</text>
</comment>
<sequence length="356" mass="37314">MAAQHRKHRKPGRRLLGGTPGRAAATLAVTGATAATALGGTGQAAPEARPGEVRAQVDRLYRQAEVATEKYNGAKEKADAARTSLRGLREEAARTAERLGSTRAGLASLATAQYREGTLDPALQLVMSADPEEYLRGTAVAERASHRQAAAVGEARGQLRKLARLRGEADRVADRLGTQQSELARSKRAVQEKLGRARQLLDRLTAEERAAATREDGRASREQARTAAPAAAPAPTAAAPGSRAGAAVAYAYRALGKPYVWGATGPNSFDCSGLIQAAYRAAGVSLPRTTYSQINAGTRIGRGQLRPGDLVFFYSGISHVGIYVGGGKMIHAPRPGAPVRIAPISQMPFAGAARVA</sequence>
<dbReference type="InterPro" id="IPR051794">
    <property type="entry name" value="PG_Endopeptidase_C40"/>
</dbReference>
<dbReference type="GO" id="GO:0006508">
    <property type="term" value="P:proteolysis"/>
    <property type="evidence" value="ECO:0007669"/>
    <property type="project" value="UniProtKB-KW"/>
</dbReference>
<evidence type="ECO:0000256" key="1">
    <source>
        <dbReference type="ARBA" id="ARBA00007074"/>
    </source>
</evidence>
<protein>
    <recommendedName>
        <fullName evidence="7">NlpC/P60 domain-containing protein</fullName>
    </recommendedName>
</protein>
<dbReference type="PANTHER" id="PTHR47359">
    <property type="entry name" value="PEPTIDOGLYCAN DL-ENDOPEPTIDASE CWLO"/>
    <property type="match status" value="1"/>
</dbReference>
<evidence type="ECO:0000313" key="9">
    <source>
        <dbReference type="Proteomes" id="UP000031523"/>
    </source>
</evidence>
<feature type="compositionally biased region" description="Basic residues" evidence="6">
    <location>
        <begin position="1"/>
        <end position="13"/>
    </location>
</feature>
<keyword evidence="4" id="KW-0788">Thiol protease</keyword>
<evidence type="ECO:0000256" key="4">
    <source>
        <dbReference type="ARBA" id="ARBA00022807"/>
    </source>
</evidence>
<dbReference type="Proteomes" id="UP000031523">
    <property type="component" value="Chromosome"/>
</dbReference>
<keyword evidence="3" id="KW-0378">Hydrolase</keyword>
<dbReference type="SUPFAM" id="SSF54001">
    <property type="entry name" value="Cysteine proteinases"/>
    <property type="match status" value="1"/>
</dbReference>
<dbReference type="InterPro" id="IPR000064">
    <property type="entry name" value="NLP_P60_dom"/>
</dbReference>
<keyword evidence="5" id="KW-0175">Coiled coil</keyword>
<dbReference type="GO" id="GO:0008234">
    <property type="term" value="F:cysteine-type peptidase activity"/>
    <property type="evidence" value="ECO:0007669"/>
    <property type="project" value="UniProtKB-KW"/>
</dbReference>
<feature type="compositionally biased region" description="Low complexity" evidence="6">
    <location>
        <begin position="225"/>
        <end position="240"/>
    </location>
</feature>
<dbReference type="Pfam" id="PF00877">
    <property type="entry name" value="NLPC_P60"/>
    <property type="match status" value="1"/>
</dbReference>
<feature type="compositionally biased region" description="Basic and acidic residues" evidence="6">
    <location>
        <begin position="209"/>
        <end position="224"/>
    </location>
</feature>
<name>A0A0B5F2F4_STRA4</name>